<dbReference type="Proteomes" id="UP000218554">
    <property type="component" value="Chromosome"/>
</dbReference>
<dbReference type="RefSeq" id="WP_003450521.1">
    <property type="nucleotide sequence ID" value="NZ_AJMR01000113.1"/>
</dbReference>
<proteinExistence type="predicted"/>
<sequence>MTRPDATELLTTARCLLLEGLLPALPSELGYDARMIASALAMAAREIELGPQAAELEEGALARVLEPHGLAGLTREDARALLSQFIREGVFDRPGPDRQRLLEALGAITRARLRISNPKVLDHDR</sequence>
<organism evidence="2 3">
    <name type="scientific">Metapseudomonas furukawaii</name>
    <name type="common">Pseudomonas furukawaii</name>
    <dbReference type="NCBI Taxonomy" id="1149133"/>
    <lineage>
        <taxon>Bacteria</taxon>
        <taxon>Pseudomonadati</taxon>
        <taxon>Pseudomonadota</taxon>
        <taxon>Gammaproteobacteria</taxon>
        <taxon>Pseudomonadales</taxon>
        <taxon>Pseudomonadaceae</taxon>
        <taxon>Metapseudomonas</taxon>
    </lineage>
</organism>
<feature type="domain" description="DUF6285" evidence="1">
    <location>
        <begin position="23"/>
        <end position="119"/>
    </location>
</feature>
<accession>A0AAD1C0R6</accession>
<dbReference type="EMBL" id="AP014862">
    <property type="protein sequence ID" value="BAU74657.1"/>
    <property type="molecule type" value="Genomic_DNA"/>
</dbReference>
<dbReference type="Pfam" id="PF19802">
    <property type="entry name" value="DUF6285"/>
    <property type="match status" value="1"/>
</dbReference>
<keyword evidence="3" id="KW-1185">Reference proteome</keyword>
<gene>
    <name evidence="2" type="ORF">KF707C_29690</name>
</gene>
<dbReference type="InterPro" id="IPR046252">
    <property type="entry name" value="DUF6285"/>
</dbReference>
<evidence type="ECO:0000259" key="1">
    <source>
        <dbReference type="Pfam" id="PF19802"/>
    </source>
</evidence>
<reference evidence="2 3" key="2">
    <citation type="journal article" date="2017" name="Int. J. Syst. Evol. Microbiol.">
        <title>Pseudomonas furukawaii sp. nov., a polychlorinated biphenyl-degrading bacterium isolated from biphenyl-contaminated soil in Japan.</title>
        <authorList>
            <person name="Kimura N."/>
            <person name="Watanabe T."/>
            <person name="Suenaga H."/>
            <person name="Fujihara H."/>
            <person name="Futagami T."/>
            <person name="Goto M."/>
            <person name="Hanada S."/>
            <person name="Hirose J."/>
        </authorList>
    </citation>
    <scope>NUCLEOTIDE SEQUENCE [LARGE SCALE GENOMIC DNA]</scope>
    <source>
        <strain evidence="3">DSM 10086 / NBRC 110670 / KF707</strain>
    </source>
</reference>
<protein>
    <recommendedName>
        <fullName evidence="1">DUF6285 domain-containing protein</fullName>
    </recommendedName>
</protein>
<dbReference type="KEGG" id="pfuw:KF707C_29690"/>
<evidence type="ECO:0000313" key="3">
    <source>
        <dbReference type="Proteomes" id="UP000218554"/>
    </source>
</evidence>
<dbReference type="AlphaFoldDB" id="A0AAD1C0R6"/>
<reference evidence="3" key="1">
    <citation type="submission" date="2015-05" db="EMBL/GenBank/DDBJ databases">
        <title>Draft genome sequencing of a biphenyl-degrading bacterium, Pseudomonas balearica KF707 (=NBRC110670).</title>
        <authorList>
            <person name="Kimura N."/>
            <person name="Hirose J."/>
            <person name="Watanabe T."/>
            <person name="Suenaga H."/>
            <person name="Fujihara H."/>
            <person name="Noguchi M."/>
            <person name="Hashimoto M."/>
            <person name="Shimodaira J."/>
            <person name="Tsuchikane K."/>
            <person name="Hosoyama A."/>
            <person name="Yamazoe A."/>
            <person name="Fujita N."/>
            <person name="Furukawa K."/>
        </authorList>
    </citation>
    <scope>NUCLEOTIDE SEQUENCE [LARGE SCALE GENOMIC DNA]</scope>
    <source>
        <strain evidence="3">DSM 10086 / NBRC 110670 / KF707</strain>
    </source>
</reference>
<evidence type="ECO:0000313" key="2">
    <source>
        <dbReference type="EMBL" id="BAU74657.1"/>
    </source>
</evidence>
<name>A0AAD1C0R6_METFU</name>